<name>A0AAV0D1D5_9ASTE</name>
<reference evidence="2" key="1">
    <citation type="submission" date="2022-07" db="EMBL/GenBank/DDBJ databases">
        <authorList>
            <person name="Macas J."/>
            <person name="Novak P."/>
            <person name="Neumann P."/>
        </authorList>
    </citation>
    <scope>NUCLEOTIDE SEQUENCE</scope>
</reference>
<dbReference type="EMBL" id="CAMAPF010000059">
    <property type="protein sequence ID" value="CAH9087959.1"/>
    <property type="molecule type" value="Genomic_DNA"/>
</dbReference>
<keyword evidence="3" id="KW-1185">Reference proteome</keyword>
<feature type="compositionally biased region" description="Basic residues" evidence="1">
    <location>
        <begin position="58"/>
        <end position="69"/>
    </location>
</feature>
<evidence type="ECO:0000313" key="3">
    <source>
        <dbReference type="Proteomes" id="UP001152523"/>
    </source>
</evidence>
<organism evidence="2 3">
    <name type="scientific">Cuscuta epithymum</name>
    <dbReference type="NCBI Taxonomy" id="186058"/>
    <lineage>
        <taxon>Eukaryota</taxon>
        <taxon>Viridiplantae</taxon>
        <taxon>Streptophyta</taxon>
        <taxon>Embryophyta</taxon>
        <taxon>Tracheophyta</taxon>
        <taxon>Spermatophyta</taxon>
        <taxon>Magnoliopsida</taxon>
        <taxon>eudicotyledons</taxon>
        <taxon>Gunneridae</taxon>
        <taxon>Pentapetalae</taxon>
        <taxon>asterids</taxon>
        <taxon>lamiids</taxon>
        <taxon>Solanales</taxon>
        <taxon>Convolvulaceae</taxon>
        <taxon>Cuscuteae</taxon>
        <taxon>Cuscuta</taxon>
        <taxon>Cuscuta subgen. Cuscuta</taxon>
    </lineage>
</organism>
<protein>
    <submittedName>
        <fullName evidence="2">Uncharacterized protein</fullName>
    </submittedName>
</protein>
<proteinExistence type="predicted"/>
<accession>A0AAV0D1D5</accession>
<comment type="caution">
    <text evidence="2">The sequence shown here is derived from an EMBL/GenBank/DDBJ whole genome shotgun (WGS) entry which is preliminary data.</text>
</comment>
<feature type="region of interest" description="Disordered" evidence="1">
    <location>
        <begin position="56"/>
        <end position="78"/>
    </location>
</feature>
<dbReference type="Proteomes" id="UP001152523">
    <property type="component" value="Unassembled WGS sequence"/>
</dbReference>
<dbReference type="AlphaFoldDB" id="A0AAV0D1D5"/>
<sequence length="121" mass="13960">MGLKAKKVMKKTLEEQLGTSPIMTKHAEDPCMGQNFERKHVHERLGLEHIDNKSAKVLSRKQSLKRHRSSIPPRMKRETDVKLTYGSGLKVKPVTIVHTRGQYEDQYEDSVPLMLGYIYVK</sequence>
<gene>
    <name evidence="2" type="ORF">CEPIT_LOCUS10290</name>
</gene>
<evidence type="ECO:0000256" key="1">
    <source>
        <dbReference type="SAM" id="MobiDB-lite"/>
    </source>
</evidence>
<evidence type="ECO:0000313" key="2">
    <source>
        <dbReference type="EMBL" id="CAH9087959.1"/>
    </source>
</evidence>